<feature type="transmembrane region" description="Helical" evidence="6">
    <location>
        <begin position="31"/>
        <end position="50"/>
    </location>
</feature>
<evidence type="ECO:0000256" key="2">
    <source>
        <dbReference type="ARBA" id="ARBA00022448"/>
    </source>
</evidence>
<dbReference type="EMBL" id="RKMF01000010">
    <property type="protein sequence ID" value="ROZ62812.1"/>
    <property type="molecule type" value="Genomic_DNA"/>
</dbReference>
<dbReference type="Pfam" id="PF00528">
    <property type="entry name" value="BPD_transp_1"/>
    <property type="match status" value="1"/>
</dbReference>
<gene>
    <name evidence="8" type="ORF">EDL96_08510</name>
</gene>
<name>A0A3N3ZR31_9MICC</name>
<organism evidence="8 9">
    <name type="scientific">Kocuria soli</name>
    <dbReference type="NCBI Taxonomy" id="2485125"/>
    <lineage>
        <taxon>Bacteria</taxon>
        <taxon>Bacillati</taxon>
        <taxon>Actinomycetota</taxon>
        <taxon>Actinomycetes</taxon>
        <taxon>Micrococcales</taxon>
        <taxon>Micrococcaceae</taxon>
        <taxon>Kocuria</taxon>
    </lineage>
</organism>
<evidence type="ECO:0000313" key="9">
    <source>
        <dbReference type="Proteomes" id="UP000270616"/>
    </source>
</evidence>
<keyword evidence="4 6" id="KW-1133">Transmembrane helix</keyword>
<feature type="transmembrane region" description="Helical" evidence="6">
    <location>
        <begin position="117"/>
        <end position="148"/>
    </location>
</feature>
<dbReference type="RefSeq" id="WP_123825370.1">
    <property type="nucleotide sequence ID" value="NZ_RKMF01000010.1"/>
</dbReference>
<dbReference type="InterPro" id="IPR000515">
    <property type="entry name" value="MetI-like"/>
</dbReference>
<dbReference type="FunFam" id="1.10.3720.10:FF:000001">
    <property type="entry name" value="Glycine betaine ABC transporter, permease"/>
    <property type="match status" value="1"/>
</dbReference>
<comment type="similarity">
    <text evidence="6">Belongs to the binding-protein-dependent transport system permease family.</text>
</comment>
<comment type="subcellular location">
    <subcellularLocation>
        <location evidence="6">Cell membrane</location>
        <topology evidence="6">Multi-pass membrane protein</topology>
    </subcellularLocation>
    <subcellularLocation>
        <location evidence="1">Membrane</location>
        <topology evidence="1">Multi-pass membrane protein</topology>
    </subcellularLocation>
</comment>
<dbReference type="GO" id="GO:0055085">
    <property type="term" value="P:transmembrane transport"/>
    <property type="evidence" value="ECO:0007669"/>
    <property type="project" value="InterPro"/>
</dbReference>
<dbReference type="InterPro" id="IPR035906">
    <property type="entry name" value="MetI-like_sf"/>
</dbReference>
<dbReference type="Proteomes" id="UP000270616">
    <property type="component" value="Unassembled WGS sequence"/>
</dbReference>
<keyword evidence="2 6" id="KW-0813">Transport</keyword>
<sequence length="264" mass="27741">MSQLDTEKTPTEAASKTDTGLEVDRGGRASLLLYPVILLAILGALFAWLYTRDLSDTEMVTLTPGELWSMTLEHLYLTAIATVVVLVIAIPLGILLTRPPMRRFTTPVTALVNFGQAAPAVGLIVVFAFWMGFGPTAAIVALVVYAVLPVLRNTMAGLDAVDQSLVEAGRGMGMSAAAVLWRVELPLAVPLILAGVRTALVLVVGTATLGTFINAGGLGLLITSGVNLSLPRVLITGSVLVAVLALAVDWLGRVVEHIARPRGL</sequence>
<dbReference type="GO" id="GO:0031460">
    <property type="term" value="P:glycine betaine transport"/>
    <property type="evidence" value="ECO:0007669"/>
    <property type="project" value="TreeGrafter"/>
</dbReference>
<feature type="domain" description="ABC transmembrane type-1" evidence="7">
    <location>
        <begin position="71"/>
        <end position="252"/>
    </location>
</feature>
<evidence type="ECO:0000256" key="5">
    <source>
        <dbReference type="ARBA" id="ARBA00023136"/>
    </source>
</evidence>
<dbReference type="PANTHER" id="PTHR30177">
    <property type="entry name" value="GLYCINE BETAINE/L-PROLINE TRANSPORT SYSTEM PERMEASE PROTEIN PROW"/>
    <property type="match status" value="1"/>
</dbReference>
<dbReference type="PANTHER" id="PTHR30177:SF4">
    <property type="entry name" value="OSMOPROTECTANT IMPORT PERMEASE PROTEIN OSMW"/>
    <property type="match status" value="1"/>
</dbReference>
<reference evidence="8 9" key="1">
    <citation type="submission" date="2018-10" db="EMBL/GenBank/DDBJ databases">
        <title>Kocuria sp. M5W7-7, whole genome shotgun sequence.</title>
        <authorList>
            <person name="Tuo L."/>
        </authorList>
    </citation>
    <scope>NUCLEOTIDE SEQUENCE [LARGE SCALE GENOMIC DNA]</scope>
    <source>
        <strain evidence="8 9">M5W7-7</strain>
    </source>
</reference>
<keyword evidence="9" id="KW-1185">Reference proteome</keyword>
<keyword evidence="5 6" id="KW-0472">Membrane</keyword>
<accession>A0A3N3ZR31</accession>
<evidence type="ECO:0000256" key="1">
    <source>
        <dbReference type="ARBA" id="ARBA00004141"/>
    </source>
</evidence>
<evidence type="ECO:0000313" key="8">
    <source>
        <dbReference type="EMBL" id="ROZ62812.1"/>
    </source>
</evidence>
<evidence type="ECO:0000256" key="4">
    <source>
        <dbReference type="ARBA" id="ARBA00022989"/>
    </source>
</evidence>
<feature type="transmembrane region" description="Helical" evidence="6">
    <location>
        <begin position="75"/>
        <end position="96"/>
    </location>
</feature>
<dbReference type="SUPFAM" id="SSF161098">
    <property type="entry name" value="MetI-like"/>
    <property type="match status" value="1"/>
</dbReference>
<feature type="transmembrane region" description="Helical" evidence="6">
    <location>
        <begin position="200"/>
        <end position="222"/>
    </location>
</feature>
<comment type="caution">
    <text evidence="8">The sequence shown here is derived from an EMBL/GenBank/DDBJ whole genome shotgun (WGS) entry which is preliminary data.</text>
</comment>
<proteinExistence type="inferred from homology"/>
<dbReference type="PROSITE" id="PS50928">
    <property type="entry name" value="ABC_TM1"/>
    <property type="match status" value="1"/>
</dbReference>
<dbReference type="CDD" id="cd06261">
    <property type="entry name" value="TM_PBP2"/>
    <property type="match status" value="1"/>
</dbReference>
<dbReference type="GO" id="GO:0005886">
    <property type="term" value="C:plasma membrane"/>
    <property type="evidence" value="ECO:0007669"/>
    <property type="project" value="UniProtKB-SubCell"/>
</dbReference>
<feature type="transmembrane region" description="Helical" evidence="6">
    <location>
        <begin position="234"/>
        <end position="252"/>
    </location>
</feature>
<dbReference type="InterPro" id="IPR051204">
    <property type="entry name" value="ABC_transp_perm/SBD"/>
</dbReference>
<keyword evidence="3 6" id="KW-0812">Transmembrane</keyword>
<dbReference type="AlphaFoldDB" id="A0A3N3ZR31"/>
<evidence type="ECO:0000256" key="3">
    <source>
        <dbReference type="ARBA" id="ARBA00022692"/>
    </source>
</evidence>
<protein>
    <submittedName>
        <fullName evidence="8">ABC transporter permease</fullName>
    </submittedName>
</protein>
<evidence type="ECO:0000259" key="7">
    <source>
        <dbReference type="PROSITE" id="PS50928"/>
    </source>
</evidence>
<dbReference type="OrthoDB" id="9801163at2"/>
<dbReference type="Gene3D" id="1.10.3720.10">
    <property type="entry name" value="MetI-like"/>
    <property type="match status" value="1"/>
</dbReference>
<evidence type="ECO:0000256" key="6">
    <source>
        <dbReference type="RuleBase" id="RU363032"/>
    </source>
</evidence>